<reference evidence="1" key="1">
    <citation type="journal article" date="2023" name="PhytoFront">
        <title>Draft Genome Resources of Seven Strains of Tilletia horrida, Causal Agent of Kernel Smut of Rice.</title>
        <authorList>
            <person name="Khanal S."/>
            <person name="Antony Babu S."/>
            <person name="Zhou X.G."/>
        </authorList>
    </citation>
    <scope>NUCLEOTIDE SEQUENCE</scope>
    <source>
        <strain evidence="1">TX6</strain>
    </source>
</reference>
<evidence type="ECO:0008006" key="3">
    <source>
        <dbReference type="Google" id="ProtNLM"/>
    </source>
</evidence>
<organism evidence="1 2">
    <name type="scientific">Tilletia horrida</name>
    <dbReference type="NCBI Taxonomy" id="155126"/>
    <lineage>
        <taxon>Eukaryota</taxon>
        <taxon>Fungi</taxon>
        <taxon>Dikarya</taxon>
        <taxon>Basidiomycota</taxon>
        <taxon>Ustilaginomycotina</taxon>
        <taxon>Exobasidiomycetes</taxon>
        <taxon>Tilletiales</taxon>
        <taxon>Tilletiaceae</taxon>
        <taxon>Tilletia</taxon>
    </lineage>
</organism>
<dbReference type="Proteomes" id="UP001176517">
    <property type="component" value="Unassembled WGS sequence"/>
</dbReference>
<gene>
    <name evidence="1" type="ORF">OC846_003944</name>
</gene>
<name>A0AAN6GNH4_9BASI</name>
<dbReference type="PANTHER" id="PTHR34071">
    <property type="entry name" value="5-NITROIMIDAZOLE ANTIBIOTICS RESISTANCE PROTEIN, NIMA-FAMILY-RELATED PROTEIN-RELATED"/>
    <property type="match status" value="1"/>
</dbReference>
<accession>A0AAN6GNH4</accession>
<protein>
    <recommendedName>
        <fullName evidence="3">Flavin-nucleotide-binding protein</fullName>
    </recommendedName>
</protein>
<dbReference type="InterPro" id="IPR012349">
    <property type="entry name" value="Split_barrel_FMN-bd"/>
</dbReference>
<dbReference type="AlphaFoldDB" id="A0AAN6GNH4"/>
<dbReference type="InterPro" id="IPR024747">
    <property type="entry name" value="Pyridox_Oxase-rel"/>
</dbReference>
<sequence length="257" mass="28301">MEYEKTPANTINRKANKANYEVATVHSIVNEAPILHVSFVPDPYEPVPVILPMIGLMAKYGSDEDEHCYLHGYTASRFFKQTTKEGESGDPEGLQVCIAATIVDGLVLSLTPNSHSMNFRSSVLHGRATVVTDTAERLWAMEEITNSVVPGRWGQTRVPPNSTEMTSTKILKVKISSASSKIRAAEPSDEKYDVERSDVIDHVWTGVVPIHQSFGEPIPSSYNKVKDVPPNLTEYIAKANEDGSKYAQEVATKSPPK</sequence>
<comment type="caution">
    <text evidence="1">The sequence shown here is derived from an EMBL/GenBank/DDBJ whole genome shotgun (WGS) entry which is preliminary data.</text>
</comment>
<dbReference type="PANTHER" id="PTHR34071:SF2">
    <property type="entry name" value="FLAVIN-NUCLEOTIDE-BINDING PROTEIN"/>
    <property type="match status" value="1"/>
</dbReference>
<dbReference type="Gene3D" id="2.30.110.10">
    <property type="entry name" value="Electron Transport, Fmn-binding Protein, Chain A"/>
    <property type="match status" value="1"/>
</dbReference>
<dbReference type="EMBL" id="JAPDMZ010000106">
    <property type="protein sequence ID" value="KAK0549706.1"/>
    <property type="molecule type" value="Genomic_DNA"/>
</dbReference>
<proteinExistence type="predicted"/>
<dbReference type="Pfam" id="PF12900">
    <property type="entry name" value="Pyridox_ox_2"/>
    <property type="match status" value="1"/>
</dbReference>
<keyword evidence="2" id="KW-1185">Reference proteome</keyword>
<dbReference type="SUPFAM" id="SSF50475">
    <property type="entry name" value="FMN-binding split barrel"/>
    <property type="match status" value="1"/>
</dbReference>
<evidence type="ECO:0000313" key="2">
    <source>
        <dbReference type="Proteomes" id="UP001176517"/>
    </source>
</evidence>
<evidence type="ECO:0000313" key="1">
    <source>
        <dbReference type="EMBL" id="KAK0549706.1"/>
    </source>
</evidence>